<protein>
    <submittedName>
        <fullName evidence="1">Uncharacterized protein</fullName>
    </submittedName>
</protein>
<dbReference type="EMBL" id="JACIID010000017">
    <property type="protein sequence ID" value="MBB4538943.1"/>
    <property type="molecule type" value="Genomic_DNA"/>
</dbReference>
<evidence type="ECO:0000313" key="1">
    <source>
        <dbReference type="EMBL" id="MBB4483115.1"/>
    </source>
</evidence>
<reference evidence="3 4" key="1">
    <citation type="submission" date="2020-08" db="EMBL/GenBank/DDBJ databases">
        <title>Genomic Encyclopedia of Type Strains, Phase IV (KMG-V): Genome sequencing to study the core and pangenomes of soil and plant-associated prokaryotes.</title>
        <authorList>
            <person name="Whitman W."/>
        </authorList>
    </citation>
    <scope>NUCLEOTIDE SEQUENCE [LARGE SCALE GENOMIC DNA]</scope>
    <source>
        <strain evidence="1 4">SEMIA 471</strain>
        <strain evidence="2 3">SEMIA 489</strain>
    </source>
</reference>
<dbReference type="Proteomes" id="UP000523431">
    <property type="component" value="Unassembled WGS sequence"/>
</dbReference>
<evidence type="ECO:0000313" key="4">
    <source>
        <dbReference type="Proteomes" id="UP000557344"/>
    </source>
</evidence>
<proteinExistence type="predicted"/>
<dbReference type="AlphaFoldDB" id="A0A7W6YAN4"/>
<comment type="caution">
    <text evidence="1">The sequence shown here is derived from an EMBL/GenBank/DDBJ whole genome shotgun (WGS) entry which is preliminary data.</text>
</comment>
<evidence type="ECO:0000313" key="3">
    <source>
        <dbReference type="Proteomes" id="UP000523431"/>
    </source>
</evidence>
<name>A0A7W6YAN4_RHIET</name>
<gene>
    <name evidence="1" type="ORF">GGE46_005734</name>
    <name evidence="2" type="ORF">GGE57_005730</name>
</gene>
<sequence length="111" mass="11985">MAIIEQRLAEMGLELPEPLKVRDGLLLPFVWVRMRGARAYISGHVACNRDGTLANPLGKVGAGVSPEQGYASARLVALAPSRQPQAGSRRPRSGHGLAARLRHGECCSRFQ</sequence>
<dbReference type="EMBL" id="JACIHU010000017">
    <property type="protein sequence ID" value="MBB4483115.1"/>
    <property type="molecule type" value="Genomic_DNA"/>
</dbReference>
<evidence type="ECO:0000313" key="2">
    <source>
        <dbReference type="EMBL" id="MBB4538943.1"/>
    </source>
</evidence>
<dbReference type="SUPFAM" id="SSF55298">
    <property type="entry name" value="YjgF-like"/>
    <property type="match status" value="1"/>
</dbReference>
<organism evidence="1 4">
    <name type="scientific">Rhizobium etli</name>
    <dbReference type="NCBI Taxonomy" id="29449"/>
    <lineage>
        <taxon>Bacteria</taxon>
        <taxon>Pseudomonadati</taxon>
        <taxon>Pseudomonadota</taxon>
        <taxon>Alphaproteobacteria</taxon>
        <taxon>Hyphomicrobiales</taxon>
        <taxon>Rhizobiaceae</taxon>
        <taxon>Rhizobium/Agrobacterium group</taxon>
        <taxon>Rhizobium</taxon>
    </lineage>
</organism>
<dbReference type="InterPro" id="IPR035959">
    <property type="entry name" value="RutC-like_sf"/>
</dbReference>
<dbReference type="Proteomes" id="UP000557344">
    <property type="component" value="Unassembled WGS sequence"/>
</dbReference>
<dbReference type="Gene3D" id="3.30.1330.40">
    <property type="entry name" value="RutC-like"/>
    <property type="match status" value="1"/>
</dbReference>
<accession>A0A7W6YAN4</accession>